<dbReference type="Pfam" id="PF00487">
    <property type="entry name" value="FA_desaturase"/>
    <property type="match status" value="1"/>
</dbReference>
<dbReference type="InterPro" id="IPR036400">
    <property type="entry name" value="Cyt_B5-like_heme/steroid_sf"/>
</dbReference>
<keyword evidence="3 4" id="KW-0408">Iron</keyword>
<sequence length="446" mass="51537">MAPKELEGAKQCNLKPQTKAGFRGYPTDRDHPLKSPMKWINGKRIDDDIGPYWRIHDKLYDVTKFINRHPGGRAWLELTKGTDITEAFESAHVTEKASSLLSNFYVREADVPRNSPYTFHENGFFKTFKRKVRPILQKVGTGPTLKMLMIQDGLMLIFCLLGLYAASKHCYYAAIAAGIALAMTAMCAHNFFHQKDNFRMNYFDLTLLSSHEWRISHALSHHLFTNSIYDIEISQLEPYWEYLPKPNKTFLQRYGCIVYEQIFMPTVLFLEAIKKILFLFTGEAKFRIQNLFPYFELFVMMMVAPSLGAGLKTWAVIHSACSFWFSGVGIIVAHHHPDIYREGDKFRDEDPDWGLCQLDAVRDRAEITGNLFLVATTFGDHTLHHLLPTVDHSKLHYCYDALFATCKEFDIPFHFVSQWELFKGKYLCLASNKPNMNPPGFKRKTE</sequence>
<dbReference type="GO" id="GO:0046872">
    <property type="term" value="F:metal ion binding"/>
    <property type="evidence" value="ECO:0007669"/>
    <property type="project" value="UniProtKB-UniRule"/>
</dbReference>
<evidence type="ECO:0000256" key="2">
    <source>
        <dbReference type="ARBA" id="ARBA00022723"/>
    </source>
</evidence>
<dbReference type="InterPro" id="IPR018506">
    <property type="entry name" value="Cyt_B5_heme-BS"/>
</dbReference>
<dbReference type="InterPro" id="IPR001199">
    <property type="entry name" value="Cyt_B5-like_heme/steroid-bd"/>
</dbReference>
<gene>
    <name evidence="6" type="ORF">SK128_015235</name>
</gene>
<keyword evidence="1 4" id="KW-0349">Heme</keyword>
<dbReference type="SUPFAM" id="SSF55856">
    <property type="entry name" value="Cytochrome b5-like heme/steroid binding domain"/>
    <property type="match status" value="1"/>
</dbReference>
<dbReference type="Gene3D" id="3.10.120.10">
    <property type="entry name" value="Cytochrome b5-like heme/steroid binding domain"/>
    <property type="match status" value="1"/>
</dbReference>
<feature type="transmembrane region" description="Helical" evidence="4">
    <location>
        <begin position="171"/>
        <end position="192"/>
    </location>
</feature>
<protein>
    <recommendedName>
        <fullName evidence="5">Cytochrome b5 heme-binding domain-containing protein</fullName>
    </recommendedName>
</protein>
<evidence type="ECO:0000256" key="4">
    <source>
        <dbReference type="RuleBase" id="RU362121"/>
    </source>
</evidence>
<keyword evidence="2 4" id="KW-0479">Metal-binding</keyword>
<dbReference type="PANTHER" id="PTHR16740">
    <property type="entry name" value="CYTOCHROME B5-RELATED PROTEIN-RELATED"/>
    <property type="match status" value="1"/>
</dbReference>
<evidence type="ECO:0000256" key="1">
    <source>
        <dbReference type="ARBA" id="ARBA00022617"/>
    </source>
</evidence>
<name>A0AAN8WD28_HALRR</name>
<comment type="caution">
    <text evidence="4">Lacks conserved residue(s) required for the propagation of feature annotation.</text>
</comment>
<dbReference type="GO" id="GO:0006629">
    <property type="term" value="P:lipid metabolic process"/>
    <property type="evidence" value="ECO:0007669"/>
    <property type="project" value="InterPro"/>
</dbReference>
<dbReference type="PROSITE" id="PS50255">
    <property type="entry name" value="CYTOCHROME_B5_2"/>
    <property type="match status" value="1"/>
</dbReference>
<dbReference type="PROSITE" id="PS00191">
    <property type="entry name" value="CYTOCHROME_B5_1"/>
    <property type="match status" value="1"/>
</dbReference>
<evidence type="ECO:0000259" key="5">
    <source>
        <dbReference type="PROSITE" id="PS50255"/>
    </source>
</evidence>
<organism evidence="6 7">
    <name type="scientific">Halocaridina rubra</name>
    <name type="common">Hawaiian red shrimp</name>
    <dbReference type="NCBI Taxonomy" id="373956"/>
    <lineage>
        <taxon>Eukaryota</taxon>
        <taxon>Metazoa</taxon>
        <taxon>Ecdysozoa</taxon>
        <taxon>Arthropoda</taxon>
        <taxon>Crustacea</taxon>
        <taxon>Multicrustacea</taxon>
        <taxon>Malacostraca</taxon>
        <taxon>Eumalacostraca</taxon>
        <taxon>Eucarida</taxon>
        <taxon>Decapoda</taxon>
        <taxon>Pleocyemata</taxon>
        <taxon>Caridea</taxon>
        <taxon>Atyoidea</taxon>
        <taxon>Atyidae</taxon>
        <taxon>Halocaridina</taxon>
    </lineage>
</organism>
<keyword evidence="4" id="KW-0812">Transmembrane</keyword>
<reference evidence="6 7" key="1">
    <citation type="submission" date="2023-11" db="EMBL/GenBank/DDBJ databases">
        <title>Halocaridina rubra genome assembly.</title>
        <authorList>
            <person name="Smith C."/>
        </authorList>
    </citation>
    <scope>NUCLEOTIDE SEQUENCE [LARGE SCALE GENOMIC DNA]</scope>
    <source>
        <strain evidence="6">EP-1</strain>
        <tissue evidence="6">Whole</tissue>
    </source>
</reference>
<accession>A0AAN8WD28</accession>
<keyword evidence="4" id="KW-0472">Membrane</keyword>
<dbReference type="InterPro" id="IPR053100">
    <property type="entry name" value="Cytochrome_b5-related"/>
</dbReference>
<comment type="similarity">
    <text evidence="4">Belongs to the cytochrome b5 family.</text>
</comment>
<dbReference type="PANTHER" id="PTHR16740:SF1">
    <property type="entry name" value="CYTOCHROME B5-RELATED PROTEIN-RELATED"/>
    <property type="match status" value="1"/>
</dbReference>
<feature type="transmembrane region" description="Helical" evidence="4">
    <location>
        <begin position="147"/>
        <end position="165"/>
    </location>
</feature>
<dbReference type="GO" id="GO:0020037">
    <property type="term" value="F:heme binding"/>
    <property type="evidence" value="ECO:0007669"/>
    <property type="project" value="UniProtKB-UniRule"/>
</dbReference>
<dbReference type="EMBL" id="JAXCGZ010021452">
    <property type="protein sequence ID" value="KAK7051136.1"/>
    <property type="molecule type" value="Genomic_DNA"/>
</dbReference>
<evidence type="ECO:0000313" key="6">
    <source>
        <dbReference type="EMBL" id="KAK7051136.1"/>
    </source>
</evidence>
<evidence type="ECO:0000256" key="3">
    <source>
        <dbReference type="ARBA" id="ARBA00023004"/>
    </source>
</evidence>
<dbReference type="Pfam" id="PF00173">
    <property type="entry name" value="Cyt-b5"/>
    <property type="match status" value="1"/>
</dbReference>
<dbReference type="Proteomes" id="UP001381693">
    <property type="component" value="Unassembled WGS sequence"/>
</dbReference>
<dbReference type="InterPro" id="IPR005804">
    <property type="entry name" value="FA_desaturase_dom"/>
</dbReference>
<keyword evidence="4" id="KW-1133">Transmembrane helix</keyword>
<evidence type="ECO:0000313" key="7">
    <source>
        <dbReference type="Proteomes" id="UP001381693"/>
    </source>
</evidence>
<feature type="domain" description="Cytochrome b5 heme-binding" evidence="5">
    <location>
        <begin position="55"/>
        <end position="110"/>
    </location>
</feature>
<proteinExistence type="inferred from homology"/>
<dbReference type="AlphaFoldDB" id="A0AAN8WD28"/>
<comment type="caution">
    <text evidence="6">The sequence shown here is derived from an EMBL/GenBank/DDBJ whole genome shotgun (WGS) entry which is preliminary data.</text>
</comment>
<keyword evidence="7" id="KW-1185">Reference proteome</keyword>
<dbReference type="PRINTS" id="PR00363">
    <property type="entry name" value="CYTOCHROMEB5"/>
</dbReference>
<dbReference type="SMART" id="SM01117">
    <property type="entry name" value="Cyt-b5"/>
    <property type="match status" value="1"/>
</dbReference>